<evidence type="ECO:0000313" key="2">
    <source>
        <dbReference type="Proteomes" id="UP000389128"/>
    </source>
</evidence>
<organism evidence="1 2">
    <name type="scientific">Zoogloea oleivorans</name>
    <dbReference type="NCBI Taxonomy" id="1552750"/>
    <lineage>
        <taxon>Bacteria</taxon>
        <taxon>Pseudomonadati</taxon>
        <taxon>Pseudomonadota</taxon>
        <taxon>Betaproteobacteria</taxon>
        <taxon>Rhodocyclales</taxon>
        <taxon>Zoogloeaceae</taxon>
        <taxon>Zoogloea</taxon>
    </lineage>
</organism>
<sequence>MTERYQLSFTTGGLFLQEASTVAECYLRLGDWPATRALVRQENLLQVRTAAAATRISKEITARLQQLNEVELQTLLESGLRDQAYLLWVAACRRYALIRDFAIEVLREQYVLLRRQVSFADYDSFYNGKALWHAELDEIAHSTQCKLRQNLFRMLREADLVSDQHAIHPAQLSSHLAQLLARRGLQELLIFPATENDIQRWLQ</sequence>
<gene>
    <name evidence="1" type="ORF">ETQ85_05680</name>
</gene>
<dbReference type="InterPro" id="IPR023137">
    <property type="entry name" value="BrxA_sf"/>
</dbReference>
<dbReference type="Proteomes" id="UP000389128">
    <property type="component" value="Unassembled WGS sequence"/>
</dbReference>
<accession>A0A6C2D3L9</accession>
<protein>
    <submittedName>
        <fullName evidence="1">DUF1819 family protein</fullName>
    </submittedName>
</protein>
<dbReference type="InterPro" id="IPR014948">
    <property type="entry name" value="BrxA"/>
</dbReference>
<dbReference type="AlphaFoldDB" id="A0A6C2D3L9"/>
<proteinExistence type="predicted"/>
<dbReference type="EMBL" id="SDKK01000004">
    <property type="protein sequence ID" value="TYC60887.1"/>
    <property type="molecule type" value="Genomic_DNA"/>
</dbReference>
<evidence type="ECO:0000313" key="1">
    <source>
        <dbReference type="EMBL" id="TYC60887.1"/>
    </source>
</evidence>
<dbReference type="Pfam" id="PF08849">
    <property type="entry name" value="BrxA"/>
    <property type="match status" value="1"/>
</dbReference>
<dbReference type="OrthoDB" id="981635at2"/>
<dbReference type="RefSeq" id="WP_148578089.1">
    <property type="nucleotide sequence ID" value="NZ_SDKK01000004.1"/>
</dbReference>
<reference evidence="1 2" key="1">
    <citation type="submission" date="2019-01" db="EMBL/GenBank/DDBJ databases">
        <title>Zoogloea oleivorans genome sequencing and assembly.</title>
        <authorList>
            <person name="Tancsics A."/>
            <person name="Farkas M."/>
            <person name="Kriszt B."/>
            <person name="Maroti G."/>
            <person name="Horvath B."/>
        </authorList>
    </citation>
    <scope>NUCLEOTIDE SEQUENCE [LARGE SCALE GENOMIC DNA]</scope>
    <source>
        <strain evidence="1 2">Buc</strain>
    </source>
</reference>
<comment type="caution">
    <text evidence="1">The sequence shown here is derived from an EMBL/GenBank/DDBJ whole genome shotgun (WGS) entry which is preliminary data.</text>
</comment>
<keyword evidence="2" id="KW-1185">Reference proteome</keyword>
<dbReference type="Gene3D" id="1.10.3540.10">
    <property type="entry name" value="uncharacterized protein from magnetospirillum magneticum domain"/>
    <property type="match status" value="1"/>
</dbReference>
<name>A0A6C2D3L9_9RHOO</name>